<evidence type="ECO:0000313" key="1">
    <source>
        <dbReference type="EMBL" id="MPM49016.1"/>
    </source>
</evidence>
<dbReference type="AlphaFoldDB" id="A0A645A7X0"/>
<accession>A0A645A7X0</accession>
<evidence type="ECO:0008006" key="2">
    <source>
        <dbReference type="Google" id="ProtNLM"/>
    </source>
</evidence>
<organism evidence="1">
    <name type="scientific">bioreactor metagenome</name>
    <dbReference type="NCBI Taxonomy" id="1076179"/>
    <lineage>
        <taxon>unclassified sequences</taxon>
        <taxon>metagenomes</taxon>
        <taxon>ecological metagenomes</taxon>
    </lineage>
</organism>
<proteinExistence type="predicted"/>
<protein>
    <recommendedName>
        <fullName evidence="2">Transposase IS701-like DDE domain-containing protein</fullName>
    </recommendedName>
</protein>
<gene>
    <name evidence="1" type="ORF">SDC9_95744</name>
</gene>
<comment type="caution">
    <text evidence="1">The sequence shown here is derived from an EMBL/GenBank/DDBJ whole genome shotgun (WGS) entry which is preliminary data.</text>
</comment>
<name>A0A645A7X0_9ZZZZ</name>
<sequence length="484" mass="54793">MPINASEKQLFDTLCSLLSVFRSDFSRERSFRNFVRICLGFMLRSDIKGVTDFVRIGYRNDENPDSLYQRVIKFFRSSSFRLEDLQATWLGYLSSLDEQVPTLEGRRILIGDGVKQGKAGFHMAAVKRYAQSSESVAKADMIWGHLWGAVGLLTGNLEAKMFYTPINANIQDGNQAIKAWDDEAYEGKTHVMQMADAGIACFKNSPCSCLFALDRYFLTRDLISAVDKANAEKGDASSLCIITKAKCNCIAYEKPQPGPAKRRGRPPLKGRTVHLKDLFSSRSDEFQETELLLYGKMQKVRYLAVDCLWGMGLYREMRFVLVETNTLRSILVSSDTTVKAQTIITCYSLRWKCEESYLRSKHVLGAFSYHFWTKAMPKLNHYRKRTSPDPVAQVTSEHDKKRILSAYRATEVFAFIGQVAQGMLQLLSLKAHELGLATKKWLRTYSSPVNSEQTMAFDLASLIKRVIVTFTGSDNPVKLLEPVA</sequence>
<dbReference type="EMBL" id="VSSQ01012348">
    <property type="protein sequence ID" value="MPM49016.1"/>
    <property type="molecule type" value="Genomic_DNA"/>
</dbReference>
<reference evidence="1" key="1">
    <citation type="submission" date="2019-08" db="EMBL/GenBank/DDBJ databases">
        <authorList>
            <person name="Kucharzyk K."/>
            <person name="Murdoch R.W."/>
            <person name="Higgins S."/>
            <person name="Loffler F."/>
        </authorList>
    </citation>
    <scope>NUCLEOTIDE SEQUENCE</scope>
</reference>